<evidence type="ECO:0000256" key="4">
    <source>
        <dbReference type="ARBA" id="ARBA00023157"/>
    </source>
</evidence>
<organism evidence="10 11">
    <name type="scientific">Kryptolebias marmoratus</name>
    <name type="common">Mangrove killifish</name>
    <name type="synonym">Rivulus marmoratus</name>
    <dbReference type="NCBI Taxonomy" id="37003"/>
    <lineage>
        <taxon>Eukaryota</taxon>
        <taxon>Metazoa</taxon>
        <taxon>Chordata</taxon>
        <taxon>Craniata</taxon>
        <taxon>Vertebrata</taxon>
        <taxon>Euteleostomi</taxon>
        <taxon>Actinopterygii</taxon>
        <taxon>Neopterygii</taxon>
        <taxon>Teleostei</taxon>
        <taxon>Neoteleostei</taxon>
        <taxon>Acanthomorphata</taxon>
        <taxon>Ovalentaria</taxon>
        <taxon>Atherinomorphae</taxon>
        <taxon>Cyprinodontiformes</taxon>
        <taxon>Rivulidae</taxon>
        <taxon>Kryptolebias</taxon>
    </lineage>
</organism>
<dbReference type="Pfam" id="PF23244">
    <property type="entry name" value="VWF"/>
    <property type="match status" value="1"/>
</dbReference>
<dbReference type="PANTHER" id="PTHR10913:SF13">
    <property type="entry name" value="FOLLISTATIN-RELATED PROTEIN 1"/>
    <property type="match status" value="1"/>
</dbReference>
<evidence type="ECO:0000256" key="6">
    <source>
        <dbReference type="ARBA" id="ARBA00045812"/>
    </source>
</evidence>
<reference evidence="10" key="2">
    <citation type="submission" date="2025-09" db="UniProtKB">
        <authorList>
            <consortium name="Ensembl"/>
        </authorList>
    </citation>
    <scope>IDENTIFICATION</scope>
</reference>
<dbReference type="GO" id="GO:0008201">
    <property type="term" value="F:heparin binding"/>
    <property type="evidence" value="ECO:0007669"/>
    <property type="project" value="UniProtKB-KW"/>
</dbReference>
<dbReference type="InterPro" id="IPR011992">
    <property type="entry name" value="EF-hand-dom_pair"/>
</dbReference>
<dbReference type="GO" id="GO:0030510">
    <property type="term" value="P:regulation of BMP signaling pathway"/>
    <property type="evidence" value="ECO:0007669"/>
    <property type="project" value="TreeGrafter"/>
</dbReference>
<evidence type="ECO:0000313" key="11">
    <source>
        <dbReference type="Proteomes" id="UP000264800"/>
    </source>
</evidence>
<comment type="function">
    <text evidence="6">Secreted glycoprotein that is involved in various physiological processes, such as angiogenesis, regulation of the immune response, cell proliferation and differentiation. Plays a role in the development of the central nervous system, skeletal system, lungs, and ureter. Promotes endothelial cell survival, migration and differentiation into network structures in an AKT-dependent manner. Also promotes survival of cardiac myocytes. Initiates various signaling cascades by activating different receptors on the cell surface such as DIP2A, TLR4 or BMP receptors.</text>
</comment>
<reference evidence="10" key="1">
    <citation type="submission" date="2025-08" db="UniProtKB">
        <authorList>
            <consortium name="Ensembl"/>
        </authorList>
    </citation>
    <scope>IDENTIFICATION</scope>
</reference>
<dbReference type="SUPFAM" id="SSF47473">
    <property type="entry name" value="EF-hand"/>
    <property type="match status" value="1"/>
</dbReference>
<keyword evidence="2" id="KW-0358">Heparin-binding</keyword>
<dbReference type="Pfam" id="PF07648">
    <property type="entry name" value="Kazal_2"/>
    <property type="match status" value="1"/>
</dbReference>
<dbReference type="GO" id="GO:0030154">
    <property type="term" value="P:cell differentiation"/>
    <property type="evidence" value="ECO:0007669"/>
    <property type="project" value="TreeGrafter"/>
</dbReference>
<dbReference type="PROSITE" id="PS51465">
    <property type="entry name" value="KAZAL_2"/>
    <property type="match status" value="1"/>
</dbReference>
<sequence length="269" mass="31012">EDINKESVCARTFCGAGRECVSTDRGEPVCRCLQVVCGSDDRSYRNHCELHRHACITQKKIHVERRGQCEAMLLSLLVVACFLSDRDLLRERVIEWIQSEVELDHLANDVLQMYFQTYNNGDSQLDLKEFLLFLKHNETLNLTFSDSVEMDLLLRSLCVDALIELSDENGDWKLSLNEFINCLTPTYRPPERRNNTHRSGQSCNLCVCACGSWVCTALTCHGESKLLHVHTLEQNILWRNLQKHQIQTVKTQKLQMSSKCQPRHVEFTP</sequence>
<keyword evidence="4" id="KW-1015">Disulfide bond</keyword>
<dbReference type="Gene3D" id="1.10.238.10">
    <property type="entry name" value="EF-hand"/>
    <property type="match status" value="1"/>
</dbReference>
<dbReference type="AlphaFoldDB" id="A0A3Q3A267"/>
<dbReference type="PROSITE" id="PS50222">
    <property type="entry name" value="EF_HAND_2"/>
    <property type="match status" value="1"/>
</dbReference>
<evidence type="ECO:0000259" key="8">
    <source>
        <dbReference type="PROSITE" id="PS50222"/>
    </source>
</evidence>
<evidence type="ECO:0000256" key="2">
    <source>
        <dbReference type="ARBA" id="ARBA00022674"/>
    </source>
</evidence>
<dbReference type="InterPro" id="IPR050653">
    <property type="entry name" value="Prot_Inhib_GrowthFact_Antg"/>
</dbReference>
<protein>
    <recommendedName>
        <fullName evidence="1">Follistatin-related protein 1</fullName>
    </recommendedName>
    <alternativeName>
        <fullName evidence="5">Follistatin-like protein 1</fullName>
    </alternativeName>
</protein>
<comment type="subunit">
    <text evidence="7">Homodimer. Interacts with SCN10A. Interacts with DIP2A; DIP2A may act as a cell surface receptor for FSTL1. Interacts with BMP4. Interacts with CD14; this interaction promotes TL4-mediated signaling cascade.</text>
</comment>
<dbReference type="GO" id="GO:0005509">
    <property type="term" value="F:calcium ion binding"/>
    <property type="evidence" value="ECO:0007669"/>
    <property type="project" value="InterPro"/>
</dbReference>
<gene>
    <name evidence="10" type="primary">FSTL1</name>
</gene>
<dbReference type="GeneTree" id="ENSGT00940000157784"/>
<feature type="domain" description="Kazal-like" evidence="9">
    <location>
        <begin position="36"/>
        <end position="71"/>
    </location>
</feature>
<dbReference type="InterPro" id="IPR002350">
    <property type="entry name" value="Kazal_dom"/>
</dbReference>
<dbReference type="SUPFAM" id="SSF100895">
    <property type="entry name" value="Kazal-type serine protease inhibitors"/>
    <property type="match status" value="1"/>
</dbReference>
<evidence type="ECO:0000256" key="1">
    <source>
        <dbReference type="ARBA" id="ARBA00019697"/>
    </source>
</evidence>
<evidence type="ECO:0000259" key="9">
    <source>
        <dbReference type="PROSITE" id="PS51465"/>
    </source>
</evidence>
<dbReference type="InterPro" id="IPR057020">
    <property type="entry name" value="EF-hand_FSTL1"/>
</dbReference>
<name>A0A3Q3A267_KRYMA</name>
<proteinExistence type="predicted"/>
<dbReference type="Ensembl" id="ENSKMAT00000010535.1">
    <property type="protein sequence ID" value="ENSKMAP00000010373.1"/>
    <property type="gene ID" value="ENSKMAG00000007722.1"/>
</dbReference>
<keyword evidence="3" id="KW-0732">Signal</keyword>
<dbReference type="Proteomes" id="UP000264800">
    <property type="component" value="Unplaced"/>
</dbReference>
<dbReference type="InterPro" id="IPR036058">
    <property type="entry name" value="Kazal_dom_sf"/>
</dbReference>
<dbReference type="CDD" id="cd00104">
    <property type="entry name" value="KAZAL_FS"/>
    <property type="match status" value="1"/>
</dbReference>
<evidence type="ECO:0000256" key="5">
    <source>
        <dbReference type="ARBA" id="ARBA00042478"/>
    </source>
</evidence>
<evidence type="ECO:0000256" key="3">
    <source>
        <dbReference type="ARBA" id="ARBA00022729"/>
    </source>
</evidence>
<accession>A0A3Q3A267</accession>
<dbReference type="Pfam" id="PF23564">
    <property type="entry name" value="EF-hand_FSTL1"/>
    <property type="match status" value="1"/>
</dbReference>
<dbReference type="PANTHER" id="PTHR10913">
    <property type="entry name" value="FOLLISTATIN-RELATED"/>
    <property type="match status" value="1"/>
</dbReference>
<evidence type="ECO:0000256" key="7">
    <source>
        <dbReference type="ARBA" id="ARBA00046973"/>
    </source>
</evidence>
<dbReference type="Gene3D" id="3.30.60.30">
    <property type="match status" value="1"/>
</dbReference>
<keyword evidence="11" id="KW-1185">Reference proteome</keyword>
<dbReference type="SMART" id="SM00280">
    <property type="entry name" value="KAZAL"/>
    <property type="match status" value="1"/>
</dbReference>
<evidence type="ECO:0000313" key="10">
    <source>
        <dbReference type="Ensembl" id="ENSKMAP00000010373.1"/>
    </source>
</evidence>
<dbReference type="GO" id="GO:0005615">
    <property type="term" value="C:extracellular space"/>
    <property type="evidence" value="ECO:0007669"/>
    <property type="project" value="TreeGrafter"/>
</dbReference>
<feature type="domain" description="EF-hand" evidence="8">
    <location>
        <begin position="154"/>
        <end position="189"/>
    </location>
</feature>
<dbReference type="InterPro" id="IPR002048">
    <property type="entry name" value="EF_hand_dom"/>
</dbReference>